<dbReference type="EMBL" id="JBHSON010000053">
    <property type="protein sequence ID" value="MFC5750358.1"/>
    <property type="molecule type" value="Genomic_DNA"/>
</dbReference>
<accession>A0ABW1A6R8</accession>
<organism evidence="3 4">
    <name type="scientific">Actinomadura rugatobispora</name>
    <dbReference type="NCBI Taxonomy" id="1994"/>
    <lineage>
        <taxon>Bacteria</taxon>
        <taxon>Bacillati</taxon>
        <taxon>Actinomycetota</taxon>
        <taxon>Actinomycetes</taxon>
        <taxon>Streptosporangiales</taxon>
        <taxon>Thermomonosporaceae</taxon>
        <taxon>Actinomadura</taxon>
    </lineage>
</organism>
<sequence>MSFVSLSGVTWRKSSRSQPAGTDCVEVAAVGPVRALRDSKNPHGDVIAVRPDVWRGLLHDIKSGAYDL</sequence>
<name>A0ABW1A6R8_9ACTN</name>
<feature type="domain" description="DUF397" evidence="2">
    <location>
        <begin position="10"/>
        <end position="62"/>
    </location>
</feature>
<feature type="region of interest" description="Disordered" evidence="1">
    <location>
        <begin position="1"/>
        <end position="20"/>
    </location>
</feature>
<proteinExistence type="predicted"/>
<dbReference type="Proteomes" id="UP001596074">
    <property type="component" value="Unassembled WGS sequence"/>
</dbReference>
<evidence type="ECO:0000313" key="4">
    <source>
        <dbReference type="Proteomes" id="UP001596074"/>
    </source>
</evidence>
<protein>
    <submittedName>
        <fullName evidence="3">DUF397 domain-containing protein</fullName>
    </submittedName>
</protein>
<reference evidence="4" key="1">
    <citation type="journal article" date="2019" name="Int. J. Syst. Evol. Microbiol.">
        <title>The Global Catalogue of Microorganisms (GCM) 10K type strain sequencing project: providing services to taxonomists for standard genome sequencing and annotation.</title>
        <authorList>
            <consortium name="The Broad Institute Genomics Platform"/>
            <consortium name="The Broad Institute Genome Sequencing Center for Infectious Disease"/>
            <person name="Wu L."/>
            <person name="Ma J."/>
        </authorList>
    </citation>
    <scope>NUCLEOTIDE SEQUENCE [LARGE SCALE GENOMIC DNA]</scope>
    <source>
        <strain evidence="4">KCTC 42087</strain>
    </source>
</reference>
<dbReference type="Pfam" id="PF04149">
    <property type="entry name" value="DUF397"/>
    <property type="match status" value="1"/>
</dbReference>
<evidence type="ECO:0000259" key="2">
    <source>
        <dbReference type="Pfam" id="PF04149"/>
    </source>
</evidence>
<evidence type="ECO:0000256" key="1">
    <source>
        <dbReference type="SAM" id="MobiDB-lite"/>
    </source>
</evidence>
<comment type="caution">
    <text evidence="3">The sequence shown here is derived from an EMBL/GenBank/DDBJ whole genome shotgun (WGS) entry which is preliminary data.</text>
</comment>
<evidence type="ECO:0000313" key="3">
    <source>
        <dbReference type="EMBL" id="MFC5750358.1"/>
    </source>
</evidence>
<dbReference type="InterPro" id="IPR007278">
    <property type="entry name" value="DUF397"/>
</dbReference>
<keyword evidence="4" id="KW-1185">Reference proteome</keyword>
<gene>
    <name evidence="3" type="ORF">ACFPZN_32435</name>
</gene>
<dbReference type="RefSeq" id="WP_378286098.1">
    <property type="nucleotide sequence ID" value="NZ_JBHSON010000053.1"/>
</dbReference>